<reference evidence="2 3" key="1">
    <citation type="journal article" date="2014" name="Antonie Van Leeuwenhoek">
        <title>Hyphomonas beringensis sp. nov. and Hyphomonas chukchiensis sp. nov., isolated from surface seawater of the Bering Sea and Chukchi Sea.</title>
        <authorList>
            <person name="Li C."/>
            <person name="Lai Q."/>
            <person name="Li G."/>
            <person name="Dong C."/>
            <person name="Wang J."/>
            <person name="Liao Y."/>
            <person name="Shao Z."/>
        </authorList>
    </citation>
    <scope>NUCLEOTIDE SEQUENCE [LARGE SCALE GENOMIC DNA]</scope>
    <source>
        <strain evidence="2 3">25B14_1</strain>
    </source>
</reference>
<dbReference type="RefSeq" id="WP_034797304.1">
    <property type="nucleotide sequence ID" value="NZ_AWFF01000047.1"/>
</dbReference>
<dbReference type="PATRIC" id="fig|1280946.3.peg.2440"/>
<dbReference type="CDD" id="cd03450">
    <property type="entry name" value="NodN"/>
    <property type="match status" value="1"/>
</dbReference>
<keyword evidence="3" id="KW-1185">Reference proteome</keyword>
<dbReference type="eggNOG" id="COG2030">
    <property type="taxonomic scope" value="Bacteria"/>
</dbReference>
<dbReference type="InterPro" id="IPR029069">
    <property type="entry name" value="HotDog_dom_sf"/>
</dbReference>
<dbReference type="Gene3D" id="3.10.129.10">
    <property type="entry name" value="Hotdog Thioesterase"/>
    <property type="match status" value="1"/>
</dbReference>
<proteinExistence type="predicted"/>
<dbReference type="EMBL" id="AWFF01000047">
    <property type="protein sequence ID" value="KCZ53714.1"/>
    <property type="molecule type" value="Genomic_DNA"/>
</dbReference>
<protein>
    <submittedName>
        <fullName evidence="2">MaoC family dehydratase</fullName>
    </submittedName>
</protein>
<feature type="domain" description="MaoC-like" evidence="1">
    <location>
        <begin position="14"/>
        <end position="132"/>
    </location>
</feature>
<dbReference type="SUPFAM" id="SSF54637">
    <property type="entry name" value="Thioesterase/thiol ester dehydrase-isomerase"/>
    <property type="match status" value="1"/>
</dbReference>
<dbReference type="InterPro" id="IPR039375">
    <property type="entry name" value="NodN-like"/>
</dbReference>
<accession>A0A062UAV4</accession>
<evidence type="ECO:0000313" key="2">
    <source>
        <dbReference type="EMBL" id="KCZ53714.1"/>
    </source>
</evidence>
<dbReference type="PANTHER" id="PTHR42993">
    <property type="entry name" value="MAOC-LIKE DEHYDRATASE DOMAIN-CONTAINING PROTEIN"/>
    <property type="match status" value="1"/>
</dbReference>
<evidence type="ECO:0000313" key="3">
    <source>
        <dbReference type="Proteomes" id="UP000027037"/>
    </source>
</evidence>
<dbReference type="STRING" id="1280946.HY29_16390"/>
<dbReference type="InterPro" id="IPR002539">
    <property type="entry name" value="MaoC-like_dom"/>
</dbReference>
<dbReference type="PANTHER" id="PTHR42993:SF1">
    <property type="entry name" value="MAOC-LIKE DEHYDRATASE DOMAIN-CONTAINING PROTEIN"/>
    <property type="match status" value="1"/>
</dbReference>
<dbReference type="AlphaFoldDB" id="A0A062UAV4"/>
<dbReference type="Pfam" id="PF01575">
    <property type="entry name" value="MaoC_dehydratas"/>
    <property type="match status" value="1"/>
</dbReference>
<gene>
    <name evidence="2" type="ORF">HY29_16390</name>
</gene>
<organism evidence="2 3">
    <name type="scientific">Hyphomonas beringensis</name>
    <dbReference type="NCBI Taxonomy" id="1280946"/>
    <lineage>
        <taxon>Bacteria</taxon>
        <taxon>Pseudomonadati</taxon>
        <taxon>Pseudomonadota</taxon>
        <taxon>Alphaproteobacteria</taxon>
        <taxon>Hyphomonadales</taxon>
        <taxon>Hyphomonadaceae</taxon>
        <taxon>Hyphomonas</taxon>
    </lineage>
</organism>
<dbReference type="Proteomes" id="UP000027037">
    <property type="component" value="Unassembled WGS sequence"/>
</dbReference>
<name>A0A062UAV4_9PROT</name>
<dbReference type="OrthoDB" id="9801735at2"/>
<sequence length="151" mass="16533">MADPRNVDFADLESLAGQEVGVSDWHVIDQDRVNKFADATGDHQWIHVDVERATKELGTPIAHGFLTLSLLPMLGSEVLRVSGTTRGINYGSDKLRFTNMVPVGSKVRLRQKCLSVEPKAGGKQMKMESTVEIEGQDRPALVAEAITVLYG</sequence>
<evidence type="ECO:0000259" key="1">
    <source>
        <dbReference type="Pfam" id="PF01575"/>
    </source>
</evidence>
<comment type="caution">
    <text evidence="2">The sequence shown here is derived from an EMBL/GenBank/DDBJ whole genome shotgun (WGS) entry which is preliminary data.</text>
</comment>